<evidence type="ECO:0000256" key="5">
    <source>
        <dbReference type="ARBA" id="ARBA00022485"/>
    </source>
</evidence>
<keyword evidence="8 14" id="KW-0479">Metal-binding</keyword>
<dbReference type="CDD" id="cd01335">
    <property type="entry name" value="Radical_SAM"/>
    <property type="match status" value="1"/>
</dbReference>
<organism evidence="18">
    <name type="scientific">uncultured Craurococcus sp</name>
    <dbReference type="NCBI Taxonomy" id="1135998"/>
    <lineage>
        <taxon>Bacteria</taxon>
        <taxon>Pseudomonadati</taxon>
        <taxon>Pseudomonadota</taxon>
        <taxon>Alphaproteobacteria</taxon>
        <taxon>Acetobacterales</taxon>
        <taxon>Acetobacteraceae</taxon>
        <taxon>Craurococcus</taxon>
        <taxon>environmental samples</taxon>
    </lineage>
</organism>
<evidence type="ECO:0000256" key="16">
    <source>
        <dbReference type="PIRSR" id="PIRSR000167-2"/>
    </source>
</evidence>
<feature type="binding site" evidence="16">
    <location>
        <position position="67"/>
    </location>
    <ligand>
        <name>[4Fe-4S] cluster</name>
        <dbReference type="ChEBI" id="CHEBI:49883"/>
        <note>4Fe-4S-S-AdoMet</note>
    </ligand>
</feature>
<evidence type="ECO:0000256" key="11">
    <source>
        <dbReference type="ARBA" id="ARBA00023014"/>
    </source>
</evidence>
<dbReference type="GO" id="GO:0006782">
    <property type="term" value="P:protoporphyrinogen IX biosynthetic process"/>
    <property type="evidence" value="ECO:0007669"/>
    <property type="project" value="UniProtKB-UniPathway"/>
</dbReference>
<keyword evidence="12 14" id="KW-0627">Porphyrin biosynthesis</keyword>
<dbReference type="GO" id="GO:0005737">
    <property type="term" value="C:cytoplasm"/>
    <property type="evidence" value="ECO:0007669"/>
    <property type="project" value="UniProtKB-SubCell"/>
</dbReference>
<feature type="binding site" evidence="15">
    <location>
        <position position="171"/>
    </location>
    <ligand>
        <name>S-adenosyl-L-methionine</name>
        <dbReference type="ChEBI" id="CHEBI:59789"/>
        <label>2</label>
    </ligand>
</feature>
<name>A0A6J4HAW4_9PROT</name>
<dbReference type="InterPro" id="IPR034505">
    <property type="entry name" value="Coproporphyrinogen-III_oxidase"/>
</dbReference>
<feature type="binding site" evidence="15">
    <location>
        <begin position="66"/>
        <end position="68"/>
    </location>
    <ligand>
        <name>S-adenosyl-L-methionine</name>
        <dbReference type="ChEBI" id="CHEBI:59789"/>
        <label>2</label>
    </ligand>
</feature>
<comment type="catalytic activity">
    <reaction evidence="13 14">
        <text>coproporphyrinogen III + 2 S-adenosyl-L-methionine = protoporphyrinogen IX + 2 5'-deoxyadenosine + 2 L-methionine + 2 CO2</text>
        <dbReference type="Rhea" id="RHEA:15425"/>
        <dbReference type="ChEBI" id="CHEBI:16526"/>
        <dbReference type="ChEBI" id="CHEBI:17319"/>
        <dbReference type="ChEBI" id="CHEBI:57307"/>
        <dbReference type="ChEBI" id="CHEBI:57309"/>
        <dbReference type="ChEBI" id="CHEBI:57844"/>
        <dbReference type="ChEBI" id="CHEBI:59789"/>
        <dbReference type="EC" id="1.3.98.3"/>
    </reaction>
</comment>
<evidence type="ECO:0000256" key="1">
    <source>
        <dbReference type="ARBA" id="ARBA00004496"/>
    </source>
</evidence>
<evidence type="ECO:0000256" key="15">
    <source>
        <dbReference type="PIRSR" id="PIRSR000167-1"/>
    </source>
</evidence>
<dbReference type="Pfam" id="PF04055">
    <property type="entry name" value="Radical_SAM"/>
    <property type="match status" value="1"/>
</dbReference>
<dbReference type="AlphaFoldDB" id="A0A6J4HAW4"/>
<dbReference type="EMBL" id="CADCTD010000008">
    <property type="protein sequence ID" value="CAA9219331.1"/>
    <property type="molecule type" value="Genomic_DNA"/>
</dbReference>
<dbReference type="PANTHER" id="PTHR13932:SF6">
    <property type="entry name" value="OXYGEN-INDEPENDENT COPROPORPHYRINOGEN III OXIDASE"/>
    <property type="match status" value="1"/>
</dbReference>
<dbReference type="NCBIfam" id="TIGR00538">
    <property type="entry name" value="hemN"/>
    <property type="match status" value="1"/>
</dbReference>
<comment type="subcellular location">
    <subcellularLocation>
        <location evidence="1 14">Cytoplasm</location>
    </subcellularLocation>
</comment>
<keyword evidence="6 14" id="KW-0963">Cytoplasm</keyword>
<dbReference type="GO" id="GO:0051989">
    <property type="term" value="F:coproporphyrinogen dehydrogenase activity"/>
    <property type="evidence" value="ECO:0007669"/>
    <property type="project" value="UniProtKB-EC"/>
</dbReference>
<dbReference type="GO" id="GO:0051539">
    <property type="term" value="F:4 iron, 4 sulfur cluster binding"/>
    <property type="evidence" value="ECO:0007669"/>
    <property type="project" value="UniProtKB-KW"/>
</dbReference>
<dbReference type="InterPro" id="IPR058240">
    <property type="entry name" value="rSAM_sf"/>
</dbReference>
<dbReference type="SFLD" id="SFLDG01065">
    <property type="entry name" value="anaerobic_coproporphyrinogen-I"/>
    <property type="match status" value="1"/>
</dbReference>
<dbReference type="SFLD" id="SFLDS00029">
    <property type="entry name" value="Radical_SAM"/>
    <property type="match status" value="1"/>
</dbReference>
<dbReference type="GO" id="GO:0004109">
    <property type="term" value="F:coproporphyrinogen oxidase activity"/>
    <property type="evidence" value="ECO:0007669"/>
    <property type="project" value="InterPro"/>
</dbReference>
<gene>
    <name evidence="18" type="ORF">AVDCRST_MAG27-233</name>
</gene>
<evidence type="ECO:0000256" key="7">
    <source>
        <dbReference type="ARBA" id="ARBA00022691"/>
    </source>
</evidence>
<dbReference type="SMART" id="SM00729">
    <property type="entry name" value="Elp3"/>
    <property type="match status" value="1"/>
</dbReference>
<evidence type="ECO:0000256" key="2">
    <source>
        <dbReference type="ARBA" id="ARBA00004785"/>
    </source>
</evidence>
<evidence type="ECO:0000256" key="8">
    <source>
        <dbReference type="ARBA" id="ARBA00022723"/>
    </source>
</evidence>
<evidence type="ECO:0000256" key="13">
    <source>
        <dbReference type="ARBA" id="ARBA00048321"/>
    </source>
</evidence>
<feature type="binding site" evidence="15">
    <location>
        <position position="54"/>
    </location>
    <ligand>
        <name>S-adenosyl-L-methionine</name>
        <dbReference type="ChEBI" id="CHEBI:59789"/>
        <label>1</label>
    </ligand>
</feature>
<feature type="binding site" evidence="15">
    <location>
        <position position="183"/>
    </location>
    <ligand>
        <name>S-adenosyl-L-methionine</name>
        <dbReference type="ChEBI" id="CHEBI:59789"/>
        <label>2</label>
    </ligand>
</feature>
<evidence type="ECO:0000313" key="18">
    <source>
        <dbReference type="EMBL" id="CAA9219331.1"/>
    </source>
</evidence>
<evidence type="ECO:0000256" key="4">
    <source>
        <dbReference type="ARBA" id="ARBA00011245"/>
    </source>
</evidence>
<dbReference type="InterPro" id="IPR006638">
    <property type="entry name" value="Elp3/MiaA/NifB-like_rSAM"/>
</dbReference>
<dbReference type="InterPro" id="IPR010723">
    <property type="entry name" value="HemN_C"/>
</dbReference>
<evidence type="ECO:0000256" key="6">
    <source>
        <dbReference type="ARBA" id="ARBA00022490"/>
    </source>
</evidence>
<dbReference type="Gene3D" id="1.10.10.920">
    <property type="match status" value="1"/>
</dbReference>
<evidence type="ECO:0000259" key="17">
    <source>
        <dbReference type="PROSITE" id="PS51918"/>
    </source>
</evidence>
<accession>A0A6J4HAW4</accession>
<feature type="binding site" evidence="16">
    <location>
        <position position="60"/>
    </location>
    <ligand>
        <name>[4Fe-4S] cluster</name>
        <dbReference type="ChEBI" id="CHEBI:49883"/>
        <note>4Fe-4S-S-AdoMet</note>
    </ligand>
</feature>
<dbReference type="PIRSF" id="PIRSF000167">
    <property type="entry name" value="HemN"/>
    <property type="match status" value="1"/>
</dbReference>
<feature type="binding site" evidence="15">
    <location>
        <position position="328"/>
    </location>
    <ligand>
        <name>S-adenosyl-L-methionine</name>
        <dbReference type="ChEBI" id="CHEBI:59789"/>
        <label>1</label>
    </ligand>
</feature>
<keyword evidence="7 14" id="KW-0949">S-adenosyl-L-methionine</keyword>
<comment type="pathway">
    <text evidence="2 14">Porphyrin-containing compound metabolism; protoporphyrin-IX biosynthesis; protoporphyrinogen-IX from coproporphyrinogen-III (AdoMet route): step 1/1.</text>
</comment>
<feature type="binding site" evidence="16">
    <location>
        <position position="64"/>
    </location>
    <ligand>
        <name>[4Fe-4S] cluster</name>
        <dbReference type="ChEBI" id="CHEBI:49883"/>
        <note>4Fe-4S-S-AdoMet</note>
    </ligand>
</feature>
<dbReference type="InterPro" id="IPR004558">
    <property type="entry name" value="Coprogen_oxidase_HemN"/>
</dbReference>
<reference evidence="18" key="1">
    <citation type="submission" date="2020-02" db="EMBL/GenBank/DDBJ databases">
        <authorList>
            <person name="Meier V. D."/>
        </authorList>
    </citation>
    <scope>NUCLEOTIDE SEQUENCE</scope>
    <source>
        <strain evidence="18">AVDCRST_MAG27</strain>
    </source>
</reference>
<dbReference type="PROSITE" id="PS51918">
    <property type="entry name" value="RADICAL_SAM"/>
    <property type="match status" value="1"/>
</dbReference>
<evidence type="ECO:0000256" key="14">
    <source>
        <dbReference type="PIRNR" id="PIRNR000167"/>
    </source>
</evidence>
<proteinExistence type="inferred from homology"/>
<comment type="subunit">
    <text evidence="4">Monomer.</text>
</comment>
<dbReference type="Pfam" id="PF06969">
    <property type="entry name" value="HemN_C"/>
    <property type="match status" value="1"/>
</dbReference>
<evidence type="ECO:0000256" key="3">
    <source>
        <dbReference type="ARBA" id="ARBA00005493"/>
    </source>
</evidence>
<evidence type="ECO:0000256" key="9">
    <source>
        <dbReference type="ARBA" id="ARBA00023002"/>
    </source>
</evidence>
<feature type="binding site" evidence="15">
    <location>
        <begin position="112"/>
        <end position="113"/>
    </location>
    <ligand>
        <name>S-adenosyl-L-methionine</name>
        <dbReference type="ChEBI" id="CHEBI:59789"/>
        <label>2</label>
    </ligand>
</feature>
<feature type="binding site" evidence="15">
    <location>
        <position position="208"/>
    </location>
    <ligand>
        <name>S-adenosyl-L-methionine</name>
        <dbReference type="ChEBI" id="CHEBI:59789"/>
        <label>2</label>
    </ligand>
</feature>
<dbReference type="GO" id="GO:0046872">
    <property type="term" value="F:metal ion binding"/>
    <property type="evidence" value="ECO:0007669"/>
    <property type="project" value="UniProtKB-KW"/>
</dbReference>
<keyword evidence="5 14" id="KW-0004">4Fe-4S</keyword>
<dbReference type="PANTHER" id="PTHR13932">
    <property type="entry name" value="COPROPORPHYRINIGEN III OXIDASE"/>
    <property type="match status" value="1"/>
</dbReference>
<dbReference type="InterPro" id="IPR007197">
    <property type="entry name" value="rSAM"/>
</dbReference>
<feature type="binding site" evidence="15">
    <location>
        <position position="144"/>
    </location>
    <ligand>
        <name>S-adenosyl-L-methionine</name>
        <dbReference type="ChEBI" id="CHEBI:59789"/>
        <label>1</label>
    </ligand>
</feature>
<feature type="domain" description="Radical SAM core" evidence="17">
    <location>
        <begin position="45"/>
        <end position="287"/>
    </location>
</feature>
<comment type="similarity">
    <text evidence="3 14">Belongs to the anaerobic coproporphyrinogen-III oxidase family.</text>
</comment>
<dbReference type="Gene3D" id="3.20.20.70">
    <property type="entry name" value="Aldolase class I"/>
    <property type="match status" value="1"/>
</dbReference>
<dbReference type="InterPro" id="IPR013785">
    <property type="entry name" value="Aldolase_TIM"/>
</dbReference>
<evidence type="ECO:0000256" key="12">
    <source>
        <dbReference type="ARBA" id="ARBA00023244"/>
    </source>
</evidence>
<feature type="binding site" evidence="15">
    <location>
        <position position="111"/>
    </location>
    <ligand>
        <name>S-adenosyl-L-methionine</name>
        <dbReference type="ChEBI" id="CHEBI:59789"/>
        <label>1</label>
    </ligand>
</feature>
<keyword evidence="10 14" id="KW-0408">Iron</keyword>
<keyword evidence="11 14" id="KW-0411">Iron-sulfur</keyword>
<comment type="cofactor">
    <cofactor evidence="14 16">
        <name>[4Fe-4S] cluster</name>
        <dbReference type="ChEBI" id="CHEBI:49883"/>
    </cofactor>
    <text evidence="14 16">Binds 1 [4Fe-4S] cluster. The cluster is coordinated with 3 cysteines and an exchangeable S-adenosyl-L-methionine.</text>
</comment>
<dbReference type="UniPathway" id="UPA00251">
    <property type="reaction ID" value="UER00323"/>
</dbReference>
<sequence>MTDPALPSRLLLAEARVPRYTSYPTAAQFGPLEEVTYRRWLAEQVGPGDALSVYVHVPFCRELCWYCACHTRPTRSAARIEAYLAALLAEAGLLAAALPAHGGIEHLHLGGGTPSILGPEGLRALVGRLRGRFGLRAGAELAVELDPRLLDAPLAEALGELGFTRASLGVQDVDPEIQRRIGRVQPAEQVAEAARMLRAVGIGGVNLDLMYGLPGQTEAHVAASARFAAALGADRLAVFGYAHLPGGRPHQRAIDAATLPGTAERMAQAERAERELVEAGYVALGLDHFARPEDPLALAAAGRRLRRNFQGYTTDAAPVLLGLGASAIGSLPGGFAQNLADERRYAGAVAAGQLPVARGLAVTAEDRLRAGLIERLMCDFALDLDRPEAAAVIGKATPRLAALEREGLVRRAPGRLEVTPLGRRFVRQVAACFDAHAEPGTTRYSVAV</sequence>
<dbReference type="SUPFAM" id="SSF102114">
    <property type="entry name" value="Radical SAM enzymes"/>
    <property type="match status" value="1"/>
</dbReference>
<evidence type="ECO:0000256" key="10">
    <source>
        <dbReference type="ARBA" id="ARBA00023004"/>
    </source>
</evidence>
<feature type="binding site" evidence="15">
    <location>
        <position position="242"/>
    </location>
    <ligand>
        <name>S-adenosyl-L-methionine</name>
        <dbReference type="ChEBI" id="CHEBI:59789"/>
        <label>2</label>
    </ligand>
</feature>
<protein>
    <recommendedName>
        <fullName evidence="14">Coproporphyrinogen-III oxidase</fullName>
        <ecNumber evidence="14">1.3.98.3</ecNumber>
    </recommendedName>
</protein>
<dbReference type="EC" id="1.3.98.3" evidence="14"/>
<keyword evidence="9 14" id="KW-0560">Oxidoreductase</keyword>